<comment type="similarity">
    <text evidence="1">Belongs to the LysR transcriptional regulatory family.</text>
</comment>
<dbReference type="GO" id="GO:0003700">
    <property type="term" value="F:DNA-binding transcription factor activity"/>
    <property type="evidence" value="ECO:0007669"/>
    <property type="project" value="InterPro"/>
</dbReference>
<reference evidence="6 7" key="1">
    <citation type="submission" date="2013-09" db="EMBL/GenBank/DDBJ databases">
        <title>High correlation between genotypes and phenotypes of environmental bacteria Comamonas testosteroni strains.</title>
        <authorList>
            <person name="Liu L."/>
            <person name="Zhu W."/>
            <person name="Xia X."/>
            <person name="Xu B."/>
            <person name="Luo M."/>
            <person name="Wang G."/>
        </authorList>
    </citation>
    <scope>NUCLEOTIDE SEQUENCE [LARGE SCALE GENOMIC DNA]</scope>
    <source>
        <strain evidence="6 7">JL40</strain>
    </source>
</reference>
<evidence type="ECO:0000256" key="3">
    <source>
        <dbReference type="ARBA" id="ARBA00023125"/>
    </source>
</evidence>
<dbReference type="GO" id="GO:0003677">
    <property type="term" value="F:DNA binding"/>
    <property type="evidence" value="ECO:0007669"/>
    <property type="project" value="UniProtKB-KW"/>
</dbReference>
<evidence type="ECO:0000256" key="2">
    <source>
        <dbReference type="ARBA" id="ARBA00023015"/>
    </source>
</evidence>
<keyword evidence="3" id="KW-0238">DNA-binding</keyword>
<keyword evidence="2" id="KW-0805">Transcription regulation</keyword>
<evidence type="ECO:0000256" key="1">
    <source>
        <dbReference type="ARBA" id="ARBA00009437"/>
    </source>
</evidence>
<dbReference type="InterPro" id="IPR005119">
    <property type="entry name" value="LysR_subst-bd"/>
</dbReference>
<dbReference type="InterPro" id="IPR000847">
    <property type="entry name" value="LysR_HTH_N"/>
</dbReference>
<dbReference type="InterPro" id="IPR036388">
    <property type="entry name" value="WH-like_DNA-bd_sf"/>
</dbReference>
<dbReference type="Pfam" id="PF03466">
    <property type="entry name" value="LysR_substrate"/>
    <property type="match status" value="1"/>
</dbReference>
<keyword evidence="4" id="KW-0804">Transcription</keyword>
<protein>
    <submittedName>
        <fullName evidence="6">LysR family transcriptional regulator</fullName>
    </submittedName>
</protein>
<comment type="caution">
    <text evidence="6">The sequence shown here is derived from an EMBL/GenBank/DDBJ whole genome shotgun (WGS) entry which is preliminary data.</text>
</comment>
<gene>
    <name evidence="6" type="ORF">P353_15050</name>
</gene>
<dbReference type="InterPro" id="IPR036390">
    <property type="entry name" value="WH_DNA-bd_sf"/>
</dbReference>
<name>A0A096FEX0_COMTE</name>
<dbReference type="InterPro" id="IPR058163">
    <property type="entry name" value="LysR-type_TF_proteobact-type"/>
</dbReference>
<organism evidence="6 7">
    <name type="scientific">Comamonas testosteroni</name>
    <name type="common">Pseudomonas testosteroni</name>
    <dbReference type="NCBI Taxonomy" id="285"/>
    <lineage>
        <taxon>Bacteria</taxon>
        <taxon>Pseudomonadati</taxon>
        <taxon>Pseudomonadota</taxon>
        <taxon>Betaproteobacteria</taxon>
        <taxon>Burkholderiales</taxon>
        <taxon>Comamonadaceae</taxon>
        <taxon>Comamonas</taxon>
    </lineage>
</organism>
<dbReference type="Proteomes" id="UP000029553">
    <property type="component" value="Unassembled WGS sequence"/>
</dbReference>
<evidence type="ECO:0000256" key="4">
    <source>
        <dbReference type="ARBA" id="ARBA00023163"/>
    </source>
</evidence>
<dbReference type="SUPFAM" id="SSF53850">
    <property type="entry name" value="Periplasmic binding protein-like II"/>
    <property type="match status" value="1"/>
</dbReference>
<dbReference type="PRINTS" id="PR00039">
    <property type="entry name" value="HTHLYSR"/>
</dbReference>
<evidence type="ECO:0000313" key="7">
    <source>
        <dbReference type="Proteomes" id="UP000029553"/>
    </source>
</evidence>
<dbReference type="Pfam" id="PF00126">
    <property type="entry name" value="HTH_1"/>
    <property type="match status" value="1"/>
</dbReference>
<accession>A0A096FEX0</accession>
<dbReference type="PANTHER" id="PTHR30537:SF5">
    <property type="entry name" value="HTH-TYPE TRANSCRIPTIONAL ACTIVATOR TTDR-RELATED"/>
    <property type="match status" value="1"/>
</dbReference>
<evidence type="ECO:0000259" key="5">
    <source>
        <dbReference type="PROSITE" id="PS50931"/>
    </source>
</evidence>
<dbReference type="AlphaFoldDB" id="A0A096FEX0"/>
<feature type="domain" description="HTH lysR-type" evidence="5">
    <location>
        <begin position="14"/>
        <end position="71"/>
    </location>
</feature>
<proteinExistence type="inferred from homology"/>
<evidence type="ECO:0000313" key="6">
    <source>
        <dbReference type="EMBL" id="KGH28509.1"/>
    </source>
</evidence>
<dbReference type="CDD" id="cd08474">
    <property type="entry name" value="PBP2_CrgA_like_5"/>
    <property type="match status" value="1"/>
</dbReference>
<dbReference type="PROSITE" id="PS50931">
    <property type="entry name" value="HTH_LYSR"/>
    <property type="match status" value="1"/>
</dbReference>
<dbReference type="PANTHER" id="PTHR30537">
    <property type="entry name" value="HTH-TYPE TRANSCRIPTIONAL REGULATOR"/>
    <property type="match status" value="1"/>
</dbReference>
<dbReference type="SUPFAM" id="SSF46785">
    <property type="entry name" value="Winged helix' DNA-binding domain"/>
    <property type="match status" value="1"/>
</dbReference>
<dbReference type="Gene3D" id="1.10.10.10">
    <property type="entry name" value="Winged helix-like DNA-binding domain superfamily/Winged helix DNA-binding domain"/>
    <property type="match status" value="1"/>
</dbReference>
<dbReference type="Gene3D" id="3.40.190.290">
    <property type="match status" value="1"/>
</dbReference>
<sequence length="311" mass="34606">MGAYGLLKDAMQQDQLDGLVAFVTVAEEKGFSAAAVRLGVSASAVSQTVRTLEQRLGAVLFNRTTRSVNLTEAGQRYYERVQPALELLTDASQALVRDSGQPGGLLRINVPRAAYLIVLRPILRRFMEAYPDITVEMQVESHLVDIVAQGYDAGIRFGHLVEKDMVALRVGPPLSTHIIASPKYLEHRGVPRHPHDLMDHECINFRFPTTGQIERWEFARGDESFQLLVKGRLIVNDASVLVRSALDGLGIANMINGYIEPLLARGRLVRILEDWSPALPHLHLYYPSRRVPAKLRALIDYLNIAVASNPK</sequence>
<dbReference type="FunFam" id="1.10.10.10:FF:000001">
    <property type="entry name" value="LysR family transcriptional regulator"/>
    <property type="match status" value="1"/>
</dbReference>
<dbReference type="EMBL" id="AWOR01000049">
    <property type="protein sequence ID" value="KGH28509.1"/>
    <property type="molecule type" value="Genomic_DNA"/>
</dbReference>